<dbReference type="Proteomes" id="UP001610335">
    <property type="component" value="Unassembled WGS sequence"/>
</dbReference>
<evidence type="ECO:0000256" key="6">
    <source>
        <dbReference type="ARBA" id="ARBA00022679"/>
    </source>
</evidence>
<evidence type="ECO:0000313" key="14">
    <source>
        <dbReference type="EMBL" id="KAL2819334.1"/>
    </source>
</evidence>
<evidence type="ECO:0000256" key="2">
    <source>
        <dbReference type="ARBA" id="ARBA00008711"/>
    </source>
</evidence>
<name>A0ABR4HV23_9EURO</name>
<evidence type="ECO:0000256" key="7">
    <source>
        <dbReference type="ARBA" id="ARBA00022763"/>
    </source>
</evidence>
<dbReference type="EC" id="2.1.1.63" evidence="3"/>
<evidence type="ECO:0000313" key="15">
    <source>
        <dbReference type="Proteomes" id="UP001610335"/>
    </source>
</evidence>
<sequence>MAAAQARRQKQSVSVTVKENHDPLSGPHELLSHHYSPQSHINLDTIHIHNHNNKLEPDDDATPTTSPSSSPTETQPSETNPQNLTVTLLRKITTHPTLSPTRRKTYICLLSIPPGKWTTYGALAKHLNSSARAVGTAMRLNPFAPGVPCHRVLGRGGALGGYLGTAPDDKAGKGKGKGKGNLERKRRMLEEEGVRFDERERAVGEVFLEFPTTF</sequence>
<dbReference type="PROSITE" id="PS00374">
    <property type="entry name" value="MGMT"/>
    <property type="match status" value="1"/>
</dbReference>
<evidence type="ECO:0000256" key="9">
    <source>
        <dbReference type="ARBA" id="ARBA00030795"/>
    </source>
</evidence>
<feature type="domain" description="Methylated-DNA-[protein]-cysteine S-methyltransferase DNA binding" evidence="13">
    <location>
        <begin position="102"/>
        <end position="194"/>
    </location>
</feature>
<keyword evidence="7" id="KW-0227">DNA damage</keyword>
<organism evidence="14 15">
    <name type="scientific">Aspergillus cavernicola</name>
    <dbReference type="NCBI Taxonomy" id="176166"/>
    <lineage>
        <taxon>Eukaryota</taxon>
        <taxon>Fungi</taxon>
        <taxon>Dikarya</taxon>
        <taxon>Ascomycota</taxon>
        <taxon>Pezizomycotina</taxon>
        <taxon>Eurotiomycetes</taxon>
        <taxon>Eurotiomycetidae</taxon>
        <taxon>Eurotiales</taxon>
        <taxon>Aspergillaceae</taxon>
        <taxon>Aspergillus</taxon>
        <taxon>Aspergillus subgen. Nidulantes</taxon>
    </lineage>
</organism>
<dbReference type="CDD" id="cd06445">
    <property type="entry name" value="ATase"/>
    <property type="match status" value="1"/>
</dbReference>
<dbReference type="Pfam" id="PF01035">
    <property type="entry name" value="DNA_binding_1"/>
    <property type="match status" value="1"/>
</dbReference>
<feature type="region of interest" description="Disordered" evidence="12">
    <location>
        <begin position="1"/>
        <end position="34"/>
    </location>
</feature>
<evidence type="ECO:0000256" key="4">
    <source>
        <dbReference type="ARBA" id="ARBA00015377"/>
    </source>
</evidence>
<evidence type="ECO:0000256" key="10">
    <source>
        <dbReference type="ARBA" id="ARBA00031621"/>
    </source>
</evidence>
<dbReference type="InterPro" id="IPR036217">
    <property type="entry name" value="MethylDNA_cys_MeTrfase_DNAb"/>
</dbReference>
<dbReference type="EMBL" id="JBFXLS010000077">
    <property type="protein sequence ID" value="KAL2819334.1"/>
    <property type="molecule type" value="Genomic_DNA"/>
</dbReference>
<dbReference type="InterPro" id="IPR001497">
    <property type="entry name" value="MethylDNA_cys_MeTrfase_AS"/>
</dbReference>
<gene>
    <name evidence="14" type="ORF">BDW59DRAFT_165068</name>
</gene>
<feature type="compositionally biased region" description="Low complexity" evidence="12">
    <location>
        <begin position="62"/>
        <end position="82"/>
    </location>
</feature>
<comment type="caution">
    <text evidence="14">The sequence shown here is derived from an EMBL/GenBank/DDBJ whole genome shotgun (WGS) entry which is preliminary data.</text>
</comment>
<evidence type="ECO:0000256" key="8">
    <source>
        <dbReference type="ARBA" id="ARBA00023204"/>
    </source>
</evidence>
<keyword evidence="15" id="KW-1185">Reference proteome</keyword>
<accession>A0ABR4HV23</accession>
<dbReference type="InterPro" id="IPR014048">
    <property type="entry name" value="MethylDNA_cys_MeTrfase_DNA-bd"/>
</dbReference>
<protein>
    <recommendedName>
        <fullName evidence="4">Methylated-DNA--protein-cysteine methyltransferase</fullName>
        <ecNumber evidence="3">2.1.1.63</ecNumber>
    </recommendedName>
    <alternativeName>
        <fullName evidence="9">6-O-methylguanine-DNA methyltransferase</fullName>
    </alternativeName>
    <alternativeName>
        <fullName evidence="10">O-6-methylguanine-DNA-alkyltransferase</fullName>
    </alternativeName>
</protein>
<keyword evidence="8" id="KW-0234">DNA repair</keyword>
<dbReference type="GO" id="GO:0032259">
    <property type="term" value="P:methylation"/>
    <property type="evidence" value="ECO:0007669"/>
    <property type="project" value="UniProtKB-KW"/>
</dbReference>
<keyword evidence="5 14" id="KW-0489">Methyltransferase</keyword>
<reference evidence="14 15" key="1">
    <citation type="submission" date="2024-07" db="EMBL/GenBank/DDBJ databases">
        <title>Section-level genome sequencing and comparative genomics of Aspergillus sections Usti and Cavernicolus.</title>
        <authorList>
            <consortium name="Lawrence Berkeley National Laboratory"/>
            <person name="Nybo J.L."/>
            <person name="Vesth T.C."/>
            <person name="Theobald S."/>
            <person name="Frisvad J.C."/>
            <person name="Larsen T.O."/>
            <person name="Kjaerboelling I."/>
            <person name="Rothschild-Mancinelli K."/>
            <person name="Lyhne E.K."/>
            <person name="Kogle M.E."/>
            <person name="Barry K."/>
            <person name="Clum A."/>
            <person name="Na H."/>
            <person name="Ledsgaard L."/>
            <person name="Lin J."/>
            <person name="Lipzen A."/>
            <person name="Kuo A."/>
            <person name="Riley R."/>
            <person name="Mondo S."/>
            <person name="LaButti K."/>
            <person name="Haridas S."/>
            <person name="Pangalinan J."/>
            <person name="Salamov A.A."/>
            <person name="Simmons B.A."/>
            <person name="Magnuson J.K."/>
            <person name="Chen J."/>
            <person name="Drula E."/>
            <person name="Henrissat B."/>
            <person name="Wiebenga A."/>
            <person name="Lubbers R.J."/>
            <person name="Gomes A.C."/>
            <person name="Makela M.R."/>
            <person name="Stajich J."/>
            <person name="Grigoriev I.V."/>
            <person name="Mortensen U.H."/>
            <person name="De vries R.P."/>
            <person name="Baker S.E."/>
            <person name="Andersen M.R."/>
        </authorList>
    </citation>
    <scope>NUCLEOTIDE SEQUENCE [LARGE SCALE GENOMIC DNA]</scope>
    <source>
        <strain evidence="14 15">CBS 600.67</strain>
    </source>
</reference>
<evidence type="ECO:0000256" key="11">
    <source>
        <dbReference type="ARBA" id="ARBA00049348"/>
    </source>
</evidence>
<evidence type="ECO:0000256" key="12">
    <source>
        <dbReference type="SAM" id="MobiDB-lite"/>
    </source>
</evidence>
<dbReference type="PANTHER" id="PTHR10815">
    <property type="entry name" value="METHYLATED-DNA--PROTEIN-CYSTEINE METHYLTRANSFERASE"/>
    <property type="match status" value="1"/>
</dbReference>
<comment type="similarity">
    <text evidence="2">Belongs to the MGMT family.</text>
</comment>
<dbReference type="GO" id="GO:0008168">
    <property type="term" value="F:methyltransferase activity"/>
    <property type="evidence" value="ECO:0007669"/>
    <property type="project" value="UniProtKB-KW"/>
</dbReference>
<evidence type="ECO:0000256" key="3">
    <source>
        <dbReference type="ARBA" id="ARBA00011918"/>
    </source>
</evidence>
<keyword evidence="6" id="KW-0808">Transferase</keyword>
<comment type="catalytic activity">
    <reaction evidence="1">
        <text>a 4-O-methyl-thymidine in DNA + L-cysteinyl-[protein] = a thymidine in DNA + S-methyl-L-cysteinyl-[protein]</text>
        <dbReference type="Rhea" id="RHEA:53428"/>
        <dbReference type="Rhea" id="RHEA-COMP:10131"/>
        <dbReference type="Rhea" id="RHEA-COMP:10132"/>
        <dbReference type="Rhea" id="RHEA-COMP:13555"/>
        <dbReference type="Rhea" id="RHEA-COMP:13556"/>
        <dbReference type="ChEBI" id="CHEBI:29950"/>
        <dbReference type="ChEBI" id="CHEBI:82612"/>
        <dbReference type="ChEBI" id="CHEBI:137386"/>
        <dbReference type="ChEBI" id="CHEBI:137387"/>
        <dbReference type="EC" id="2.1.1.63"/>
    </reaction>
</comment>
<proteinExistence type="inferred from homology"/>
<comment type="catalytic activity">
    <reaction evidence="11">
        <text>a 6-O-methyl-2'-deoxyguanosine in DNA + L-cysteinyl-[protein] = S-methyl-L-cysteinyl-[protein] + a 2'-deoxyguanosine in DNA</text>
        <dbReference type="Rhea" id="RHEA:24000"/>
        <dbReference type="Rhea" id="RHEA-COMP:10131"/>
        <dbReference type="Rhea" id="RHEA-COMP:10132"/>
        <dbReference type="Rhea" id="RHEA-COMP:11367"/>
        <dbReference type="Rhea" id="RHEA-COMP:11368"/>
        <dbReference type="ChEBI" id="CHEBI:29950"/>
        <dbReference type="ChEBI" id="CHEBI:82612"/>
        <dbReference type="ChEBI" id="CHEBI:85445"/>
        <dbReference type="ChEBI" id="CHEBI:85448"/>
        <dbReference type="EC" id="2.1.1.63"/>
    </reaction>
</comment>
<evidence type="ECO:0000259" key="13">
    <source>
        <dbReference type="Pfam" id="PF01035"/>
    </source>
</evidence>
<dbReference type="PANTHER" id="PTHR10815:SF13">
    <property type="entry name" value="METHYLATED-DNA--PROTEIN-CYSTEINE METHYLTRANSFERASE"/>
    <property type="match status" value="1"/>
</dbReference>
<feature type="region of interest" description="Disordered" evidence="12">
    <location>
        <begin position="51"/>
        <end position="84"/>
    </location>
</feature>
<dbReference type="InterPro" id="IPR036388">
    <property type="entry name" value="WH-like_DNA-bd_sf"/>
</dbReference>
<evidence type="ECO:0000256" key="5">
    <source>
        <dbReference type="ARBA" id="ARBA00022603"/>
    </source>
</evidence>
<dbReference type="NCBIfam" id="TIGR00589">
    <property type="entry name" value="ogt"/>
    <property type="match status" value="1"/>
</dbReference>
<evidence type="ECO:0000256" key="1">
    <source>
        <dbReference type="ARBA" id="ARBA00001286"/>
    </source>
</evidence>
<dbReference type="SUPFAM" id="SSF46767">
    <property type="entry name" value="Methylated DNA-protein cysteine methyltransferase, C-terminal domain"/>
    <property type="match status" value="1"/>
</dbReference>
<dbReference type="Gene3D" id="1.10.10.10">
    <property type="entry name" value="Winged helix-like DNA-binding domain superfamily/Winged helix DNA-binding domain"/>
    <property type="match status" value="1"/>
</dbReference>